<evidence type="ECO:0000313" key="2">
    <source>
        <dbReference type="EMBL" id="MBE9115949.1"/>
    </source>
</evidence>
<proteinExistence type="predicted"/>
<feature type="region of interest" description="Disordered" evidence="1">
    <location>
        <begin position="1"/>
        <end position="63"/>
    </location>
</feature>
<gene>
    <name evidence="2" type="ORF">IQ249_08595</name>
</gene>
<keyword evidence="3" id="KW-1185">Reference proteome</keyword>
<comment type="caution">
    <text evidence="2">The sequence shown here is derived from an EMBL/GenBank/DDBJ whole genome shotgun (WGS) entry which is preliminary data.</text>
</comment>
<dbReference type="EMBL" id="JADEWZ010000010">
    <property type="protein sequence ID" value="MBE9115949.1"/>
    <property type="molecule type" value="Genomic_DNA"/>
</dbReference>
<reference evidence="2" key="1">
    <citation type="submission" date="2020-10" db="EMBL/GenBank/DDBJ databases">
        <authorList>
            <person name="Castelo-Branco R."/>
            <person name="Eusebio N."/>
            <person name="Adriana R."/>
            <person name="Vieira A."/>
            <person name="Brugerolle De Fraissinette N."/>
            <person name="Rezende De Castro R."/>
            <person name="Schneider M.P."/>
            <person name="Vasconcelos V."/>
            <person name="Leao P.N."/>
        </authorList>
    </citation>
    <scope>NUCLEOTIDE SEQUENCE</scope>
    <source>
        <strain evidence="2">LEGE 07157</strain>
    </source>
</reference>
<evidence type="ECO:0000256" key="1">
    <source>
        <dbReference type="SAM" id="MobiDB-lite"/>
    </source>
</evidence>
<dbReference type="AlphaFoldDB" id="A0A8J7DVS2"/>
<protein>
    <submittedName>
        <fullName evidence="2">Uncharacterized protein</fullName>
    </submittedName>
</protein>
<feature type="compositionally biased region" description="Polar residues" evidence="1">
    <location>
        <begin position="1"/>
        <end position="18"/>
    </location>
</feature>
<dbReference type="RefSeq" id="WP_194029039.1">
    <property type="nucleotide sequence ID" value="NZ_JADEWZ010000010.1"/>
</dbReference>
<evidence type="ECO:0000313" key="3">
    <source>
        <dbReference type="Proteomes" id="UP000654482"/>
    </source>
</evidence>
<name>A0A8J7DVS2_9CYAN</name>
<dbReference type="Proteomes" id="UP000654482">
    <property type="component" value="Unassembled WGS sequence"/>
</dbReference>
<organism evidence="2 3">
    <name type="scientific">Lusitaniella coriacea LEGE 07157</name>
    <dbReference type="NCBI Taxonomy" id="945747"/>
    <lineage>
        <taxon>Bacteria</taxon>
        <taxon>Bacillati</taxon>
        <taxon>Cyanobacteriota</taxon>
        <taxon>Cyanophyceae</taxon>
        <taxon>Spirulinales</taxon>
        <taxon>Lusitaniellaceae</taxon>
        <taxon>Lusitaniella</taxon>
    </lineage>
</organism>
<accession>A0A8J7DVS2</accession>
<sequence>MKQLKSPQNKTQRQSVRQELNKKARSLGLSPGKTLFPEQPLSPHYGDPTLVDDRPFARQSVSF</sequence>